<protein>
    <submittedName>
        <fullName evidence="4">ABC transporter substrate-binding protein</fullName>
    </submittedName>
</protein>
<dbReference type="Proteomes" id="UP000680839">
    <property type="component" value="Chromosome"/>
</dbReference>
<reference evidence="4" key="1">
    <citation type="submission" date="2021-06" db="EMBL/GenBank/DDBJ databases">
        <title>Bradyrhizobium sp. S2-20-1 Genome sequencing.</title>
        <authorList>
            <person name="Jin L."/>
        </authorList>
    </citation>
    <scope>NUCLEOTIDE SEQUENCE</scope>
    <source>
        <strain evidence="4">S2-20-1</strain>
    </source>
</reference>
<accession>A0A975NF53</accession>
<evidence type="ECO:0000313" key="4">
    <source>
        <dbReference type="EMBL" id="QWG13983.1"/>
    </source>
</evidence>
<dbReference type="Gene3D" id="3.40.50.2300">
    <property type="match status" value="2"/>
</dbReference>
<evidence type="ECO:0000256" key="1">
    <source>
        <dbReference type="ARBA" id="ARBA00010062"/>
    </source>
</evidence>
<dbReference type="InterPro" id="IPR028081">
    <property type="entry name" value="Leu-bd"/>
</dbReference>
<evidence type="ECO:0000259" key="3">
    <source>
        <dbReference type="Pfam" id="PF13458"/>
    </source>
</evidence>
<dbReference type="PANTHER" id="PTHR47235:SF1">
    <property type="entry name" value="BLR6548 PROTEIN"/>
    <property type="match status" value="1"/>
</dbReference>
<evidence type="ECO:0000256" key="2">
    <source>
        <dbReference type="ARBA" id="ARBA00022729"/>
    </source>
</evidence>
<dbReference type="CDD" id="cd06343">
    <property type="entry name" value="PBP1_ABC_ligand_binding-like"/>
    <property type="match status" value="1"/>
</dbReference>
<keyword evidence="2" id="KW-0732">Signal</keyword>
<proteinExistence type="inferred from homology"/>
<dbReference type="InterPro" id="IPR028082">
    <property type="entry name" value="Peripla_BP_I"/>
</dbReference>
<dbReference type="SUPFAM" id="SSF53822">
    <property type="entry name" value="Periplasmic binding protein-like I"/>
    <property type="match status" value="1"/>
</dbReference>
<organism evidence="4 5">
    <name type="scientific">Bradyrhizobium sediminis</name>
    <dbReference type="NCBI Taxonomy" id="2840469"/>
    <lineage>
        <taxon>Bacteria</taxon>
        <taxon>Pseudomonadati</taxon>
        <taxon>Pseudomonadota</taxon>
        <taxon>Alphaproteobacteria</taxon>
        <taxon>Hyphomicrobiales</taxon>
        <taxon>Nitrobacteraceae</taxon>
        <taxon>Bradyrhizobium</taxon>
    </lineage>
</organism>
<dbReference type="EMBL" id="CP076134">
    <property type="protein sequence ID" value="QWG13983.1"/>
    <property type="molecule type" value="Genomic_DNA"/>
</dbReference>
<comment type="similarity">
    <text evidence="1">Belongs to the leucine-binding protein family.</text>
</comment>
<evidence type="ECO:0000313" key="5">
    <source>
        <dbReference type="Proteomes" id="UP000680839"/>
    </source>
</evidence>
<gene>
    <name evidence="4" type="ORF">KMZ29_04550</name>
</gene>
<name>A0A975NF53_9BRAD</name>
<dbReference type="Pfam" id="PF13458">
    <property type="entry name" value="Peripla_BP_6"/>
    <property type="match status" value="1"/>
</dbReference>
<feature type="domain" description="Leucine-binding protein" evidence="3">
    <location>
        <begin position="34"/>
        <end position="361"/>
    </location>
</feature>
<dbReference type="PANTHER" id="PTHR47235">
    <property type="entry name" value="BLR6548 PROTEIN"/>
    <property type="match status" value="1"/>
</dbReference>
<dbReference type="RefSeq" id="WP_215622640.1">
    <property type="nucleotide sequence ID" value="NZ_CP076134.1"/>
</dbReference>
<dbReference type="AlphaFoldDB" id="A0A975NF53"/>
<sequence>MRLSRPALAIAFGLSGIILGGIVTAAADDGAKGEIRIGQTLPYSGPASGFGIIGRAQEAFFEKVNAEGGINGRKVKFISLDDAYSPPKTVEQTRKLVEQDEVVMMFGSLGTATNNAVHRYLNGKKVPQLFVLSGATKWADPKNFPWTMPGMAAYESEGVVYAKYILQAKPDAKIAILSQNDDFGRDYVAGFKRGLGARAATMIVSEATYETSAPTISSQLATLKASGANVMFGVVLGKFTSQMIKGTAELNWKPDLFFVPTSASSISFLAPAGLENAVGLISSSNQKDTLDAQWAGDAGVKDYFAFMKQYMPNADLNNSNYAAGYHYASLLMNVLKACKDDFSRENILKQATSLHGLSLPMLLPGVTVSTGPDDYLPFQQLRLRRFNGKSWVGFGDILDDR</sequence>